<gene>
    <name evidence="8" type="ORF">AVENP_1484</name>
</gene>
<proteinExistence type="inferred from homology"/>
<accession>A0AAE7B8F9</accession>
<keyword evidence="3" id="KW-0235">DNA replication</keyword>
<dbReference type="Proteomes" id="UP000503482">
    <property type="component" value="Chromosome"/>
</dbReference>
<evidence type="ECO:0000256" key="1">
    <source>
        <dbReference type="ARBA" id="ARBA00003293"/>
    </source>
</evidence>
<dbReference type="AlphaFoldDB" id="A0AAE7B8F9"/>
<comment type="function">
    <text evidence="1">Possible endonuclease which induces a single-strand cut and initiates DNA replication.</text>
</comment>
<comment type="similarity">
    <text evidence="2">Belongs to the phage GPA family.</text>
</comment>
<keyword evidence="4" id="KW-0540">Nuclease</keyword>
<name>A0AAE7B8F9_9BACT</name>
<reference evidence="8 9" key="1">
    <citation type="submission" date="2020-05" db="EMBL/GenBank/DDBJ databases">
        <title>Complete genome sequencing of Campylobacter and Arcobacter type strains.</title>
        <authorList>
            <person name="Miller W.G."/>
            <person name="Yee E."/>
        </authorList>
    </citation>
    <scope>NUCLEOTIDE SEQUENCE [LARGE SCALE GENOMIC DNA]</scope>
    <source>
        <strain evidence="8 9">LMG 26156</strain>
    </source>
</reference>
<dbReference type="GO" id="GO:0016787">
    <property type="term" value="F:hydrolase activity"/>
    <property type="evidence" value="ECO:0007669"/>
    <property type="project" value="UniProtKB-KW"/>
</dbReference>
<dbReference type="GO" id="GO:0006260">
    <property type="term" value="P:DNA replication"/>
    <property type="evidence" value="ECO:0007669"/>
    <property type="project" value="UniProtKB-KW"/>
</dbReference>
<evidence type="ECO:0000256" key="6">
    <source>
        <dbReference type="ARBA" id="ARBA00022801"/>
    </source>
</evidence>
<sequence>MYGLKEKDLKEIQKKHEIQRDYLDNHNFTTATGQVKSLLDVSFSANHSKRYYSEIINKINTINDIIATEETQYQSIFITITLDGFFRDFLKGKFLRYDESKHKADIPNNERFGFLRDKITNKEKFTIKDLYNVLNFQLNRFQKSNIFKKIKKDGYKAHYIRVCEPHKKDGVPHLHLMLYVPTRYLETLKEFYKIYFPAPQNVKPLDKNLDDGQLKGFQWEIKSAPAYILKYIFKSFLNVQNENELDYLQAWYIKHRILRVVTSHSLVPAWVYRKIAPLEKDWHYLTDIKINFISEWSKEDDYIRLEDEYNRTLEYQKGIYKLYYKDRIIKEFGTLKEDKPVDVNATINLKYKKKIKDPKIIIDGKPFKLIYNELIPINKFALLEPAYQKKPIIYTSNIELYRDYISMENKDVDSINLLHYGLVKNELIKRKQIKGEILPISDYQISTPKIIYYDDNVHSKDLIKNENDSNFILRKINY</sequence>
<dbReference type="KEGG" id="avp:AVENP_1484"/>
<evidence type="ECO:0000256" key="4">
    <source>
        <dbReference type="ARBA" id="ARBA00022722"/>
    </source>
</evidence>
<evidence type="ECO:0000256" key="2">
    <source>
        <dbReference type="ARBA" id="ARBA00009260"/>
    </source>
</evidence>
<evidence type="ECO:0000259" key="7">
    <source>
        <dbReference type="Pfam" id="PF05840"/>
    </source>
</evidence>
<protein>
    <submittedName>
        <fullName evidence="8">Phage replication initiation protein</fullName>
    </submittedName>
</protein>
<feature type="domain" description="Replication gene A protein-like" evidence="7">
    <location>
        <begin position="8"/>
        <end position="234"/>
    </location>
</feature>
<keyword evidence="5" id="KW-0255">Endonuclease</keyword>
<keyword evidence="9" id="KW-1185">Reference proteome</keyword>
<dbReference type="EMBL" id="CP053840">
    <property type="protein sequence ID" value="QKF67036.1"/>
    <property type="molecule type" value="Genomic_DNA"/>
</dbReference>
<dbReference type="InterPro" id="IPR008766">
    <property type="entry name" value="Replication_gene_A-like"/>
</dbReference>
<evidence type="ECO:0000256" key="3">
    <source>
        <dbReference type="ARBA" id="ARBA00022705"/>
    </source>
</evidence>
<dbReference type="Pfam" id="PF05840">
    <property type="entry name" value="Phage_GPA"/>
    <property type="match status" value="1"/>
</dbReference>
<keyword evidence="6" id="KW-0378">Hydrolase</keyword>
<evidence type="ECO:0000313" key="8">
    <source>
        <dbReference type="EMBL" id="QKF67036.1"/>
    </source>
</evidence>
<dbReference type="GO" id="GO:0004519">
    <property type="term" value="F:endonuclease activity"/>
    <property type="evidence" value="ECO:0007669"/>
    <property type="project" value="UniProtKB-KW"/>
</dbReference>
<evidence type="ECO:0000313" key="9">
    <source>
        <dbReference type="Proteomes" id="UP000503482"/>
    </source>
</evidence>
<organism evidence="8 9">
    <name type="scientific">Arcobacter venerupis</name>
    <dbReference type="NCBI Taxonomy" id="1054033"/>
    <lineage>
        <taxon>Bacteria</taxon>
        <taxon>Pseudomonadati</taxon>
        <taxon>Campylobacterota</taxon>
        <taxon>Epsilonproteobacteria</taxon>
        <taxon>Campylobacterales</taxon>
        <taxon>Arcobacteraceae</taxon>
        <taxon>Arcobacter</taxon>
    </lineage>
</organism>
<evidence type="ECO:0000256" key="5">
    <source>
        <dbReference type="ARBA" id="ARBA00022759"/>
    </source>
</evidence>